<organism evidence="4 5">
    <name type="scientific">Cladorrhinum samala</name>
    <dbReference type="NCBI Taxonomy" id="585594"/>
    <lineage>
        <taxon>Eukaryota</taxon>
        <taxon>Fungi</taxon>
        <taxon>Dikarya</taxon>
        <taxon>Ascomycota</taxon>
        <taxon>Pezizomycotina</taxon>
        <taxon>Sordariomycetes</taxon>
        <taxon>Sordariomycetidae</taxon>
        <taxon>Sordariales</taxon>
        <taxon>Podosporaceae</taxon>
        <taxon>Cladorrhinum</taxon>
    </lineage>
</organism>
<evidence type="ECO:0000259" key="3">
    <source>
        <dbReference type="Pfam" id="PF00144"/>
    </source>
</evidence>
<protein>
    <submittedName>
        <fullName evidence="4">Acyltransferase LovD</fullName>
    </submittedName>
</protein>
<dbReference type="AlphaFoldDB" id="A0AAV9H8P2"/>
<dbReference type="PANTHER" id="PTHR43283">
    <property type="entry name" value="BETA-LACTAMASE-RELATED"/>
    <property type="match status" value="1"/>
</dbReference>
<dbReference type="EMBL" id="MU865151">
    <property type="protein sequence ID" value="KAK4456925.1"/>
    <property type="molecule type" value="Genomic_DNA"/>
</dbReference>
<dbReference type="Gene3D" id="3.40.710.10">
    <property type="entry name" value="DD-peptidase/beta-lactamase superfamily"/>
    <property type="match status" value="1"/>
</dbReference>
<evidence type="ECO:0000256" key="2">
    <source>
        <dbReference type="ARBA" id="ARBA00022801"/>
    </source>
</evidence>
<evidence type="ECO:0000256" key="1">
    <source>
        <dbReference type="ARBA" id="ARBA00009009"/>
    </source>
</evidence>
<dbReference type="InterPro" id="IPR050789">
    <property type="entry name" value="Diverse_Enzym_Activities"/>
</dbReference>
<proteinExistence type="inferred from homology"/>
<comment type="caution">
    <text evidence="4">The sequence shown here is derived from an EMBL/GenBank/DDBJ whole genome shotgun (WGS) entry which is preliminary data.</text>
</comment>
<keyword evidence="4" id="KW-0808">Transferase</keyword>
<keyword evidence="4" id="KW-0012">Acyltransferase</keyword>
<dbReference type="GO" id="GO:0016787">
    <property type="term" value="F:hydrolase activity"/>
    <property type="evidence" value="ECO:0007669"/>
    <property type="project" value="UniProtKB-KW"/>
</dbReference>
<dbReference type="Proteomes" id="UP001321749">
    <property type="component" value="Unassembled WGS sequence"/>
</dbReference>
<keyword evidence="5" id="KW-1185">Reference proteome</keyword>
<dbReference type="Pfam" id="PF00144">
    <property type="entry name" value="Beta-lactamase"/>
    <property type="match status" value="1"/>
</dbReference>
<accession>A0AAV9H8P2</accession>
<reference evidence="4" key="2">
    <citation type="submission" date="2023-06" db="EMBL/GenBank/DDBJ databases">
        <authorList>
            <consortium name="Lawrence Berkeley National Laboratory"/>
            <person name="Mondo S.J."/>
            <person name="Hensen N."/>
            <person name="Bonometti L."/>
            <person name="Westerberg I."/>
            <person name="Brannstrom I.O."/>
            <person name="Guillou S."/>
            <person name="Cros-Aarteil S."/>
            <person name="Calhoun S."/>
            <person name="Haridas S."/>
            <person name="Kuo A."/>
            <person name="Pangilinan J."/>
            <person name="Riley R."/>
            <person name="Labutti K."/>
            <person name="Andreopoulos B."/>
            <person name="Lipzen A."/>
            <person name="Chen C."/>
            <person name="Yanf M."/>
            <person name="Daum C."/>
            <person name="Ng V."/>
            <person name="Clum A."/>
            <person name="Steindorff A."/>
            <person name="Ohm R."/>
            <person name="Martin F."/>
            <person name="Silar P."/>
            <person name="Natvig D."/>
            <person name="Lalanne C."/>
            <person name="Gautier V."/>
            <person name="Ament-Velasquez S.L."/>
            <person name="Kruys A."/>
            <person name="Hutchinson M.I."/>
            <person name="Powell A.J."/>
            <person name="Barry K."/>
            <person name="Miller A.N."/>
            <person name="Grigoriev I.V."/>
            <person name="Debuchy R."/>
            <person name="Gladieux P."/>
            <person name="Thoren M.H."/>
            <person name="Johannesson H."/>
        </authorList>
    </citation>
    <scope>NUCLEOTIDE SEQUENCE</scope>
    <source>
        <strain evidence="4">PSN324</strain>
    </source>
</reference>
<dbReference type="PANTHER" id="PTHR43283:SF17">
    <property type="entry name" value="(LOVD), PUTATIVE (AFU_ORTHOLOGUE AFUA_5G00920)-RELATED"/>
    <property type="match status" value="1"/>
</dbReference>
<name>A0AAV9H8P2_9PEZI</name>
<feature type="domain" description="Beta-lactamase-related" evidence="3">
    <location>
        <begin position="6"/>
        <end position="396"/>
    </location>
</feature>
<sequence length="414" mass="45065">MPNQTFEARIQKAVDDGKIPGAVLLARSKDGKINYSSAFRYNLDTVFTLASMTKLLAAISVLQLVDRGLVTLDTDVAEILPELAAQPVLVGFAADTGEPILERRKEPILLRHLLSHSSGSAYVFFDQKLGEHFAKSQREPPLPLSTSSSSGGRTVADKFGYPLIFEPGKGWAYGAGIDWAGEVVRRLGGGKGLDEWIRDNVLRPLGIGAGAGAGAGDDGHHPAVTFYPDRYEGLREGRIAIMGRGESAAPGFDRFFAFVGKEKTREEETDEMGGEGAYADLRAYMTVLESILADDGRLLSSETAQLLFEPLLEPEARRALNESVSRPEWIVGWVPGNDGEYDWSAGGLLTTKDEEGGAGRKKGYLQWGGAFNLSWFIDRTAGVAGIFGTQILQPADPFVKVLMKEYEEEIYKLL</sequence>
<dbReference type="SUPFAM" id="SSF56601">
    <property type="entry name" value="beta-lactamase/transpeptidase-like"/>
    <property type="match status" value="1"/>
</dbReference>
<comment type="similarity">
    <text evidence="1">Belongs to the class-A beta-lactamase family.</text>
</comment>
<dbReference type="InterPro" id="IPR012338">
    <property type="entry name" value="Beta-lactam/transpept-like"/>
</dbReference>
<reference evidence="4" key="1">
    <citation type="journal article" date="2023" name="Mol. Phylogenet. Evol.">
        <title>Genome-scale phylogeny and comparative genomics of the fungal order Sordariales.</title>
        <authorList>
            <person name="Hensen N."/>
            <person name="Bonometti L."/>
            <person name="Westerberg I."/>
            <person name="Brannstrom I.O."/>
            <person name="Guillou S."/>
            <person name="Cros-Aarteil S."/>
            <person name="Calhoun S."/>
            <person name="Haridas S."/>
            <person name="Kuo A."/>
            <person name="Mondo S."/>
            <person name="Pangilinan J."/>
            <person name="Riley R."/>
            <person name="LaButti K."/>
            <person name="Andreopoulos B."/>
            <person name="Lipzen A."/>
            <person name="Chen C."/>
            <person name="Yan M."/>
            <person name="Daum C."/>
            <person name="Ng V."/>
            <person name="Clum A."/>
            <person name="Steindorff A."/>
            <person name="Ohm R.A."/>
            <person name="Martin F."/>
            <person name="Silar P."/>
            <person name="Natvig D.O."/>
            <person name="Lalanne C."/>
            <person name="Gautier V."/>
            <person name="Ament-Velasquez S.L."/>
            <person name="Kruys A."/>
            <person name="Hutchinson M.I."/>
            <person name="Powell A.J."/>
            <person name="Barry K."/>
            <person name="Miller A.N."/>
            <person name="Grigoriev I.V."/>
            <person name="Debuchy R."/>
            <person name="Gladieux P."/>
            <person name="Hiltunen Thoren M."/>
            <person name="Johannesson H."/>
        </authorList>
    </citation>
    <scope>NUCLEOTIDE SEQUENCE</scope>
    <source>
        <strain evidence="4">PSN324</strain>
    </source>
</reference>
<dbReference type="GO" id="GO:0016746">
    <property type="term" value="F:acyltransferase activity"/>
    <property type="evidence" value="ECO:0007669"/>
    <property type="project" value="UniProtKB-KW"/>
</dbReference>
<evidence type="ECO:0000313" key="5">
    <source>
        <dbReference type="Proteomes" id="UP001321749"/>
    </source>
</evidence>
<keyword evidence="2" id="KW-0378">Hydrolase</keyword>
<dbReference type="InterPro" id="IPR001466">
    <property type="entry name" value="Beta-lactam-related"/>
</dbReference>
<evidence type="ECO:0000313" key="4">
    <source>
        <dbReference type="EMBL" id="KAK4456925.1"/>
    </source>
</evidence>
<gene>
    <name evidence="4" type="ORF">QBC42DRAFT_237521</name>
</gene>